<keyword evidence="4" id="KW-1185">Reference proteome</keyword>
<dbReference type="Pfam" id="PF08123">
    <property type="entry name" value="DOT1"/>
    <property type="match status" value="1"/>
</dbReference>
<feature type="domain" description="DOT1" evidence="2">
    <location>
        <begin position="445"/>
        <end position="491"/>
    </location>
</feature>
<sequence>MRQPRPSHLRAGELDSTATAQRCVRALTGIPGLADELRALTASLHRDSPLVVAAVRLHGACPLGVELGQLDAPHALGACGARPPTPPPPAAGGKVASLRPRWAELWRRQVHESRALRLCCSPLSQLEELRDIAADNTMHWLTIHSQGGGGGCLLRWCCPPQPGRIAQLLAAPAVFVALHAAHEGGGEPGEEDAAAGLLCRPLDTDSERGDVFFDAEELAAVACGCHAFALHCMGRVVATSQLVHIGEHGVTAIADLRGYSSPVLDHERLGFMTSGPRQDPPHAAGASPHQYTSRDADDHSDERQMFPVPLVTVQLQGASFHADLLKLAYKQIDQFSHLNWGLTSDYDAGVTQEQLGFKAKASRRQAAECAEACISVASARLFSTVRHAVARRPHEPRGLGGNTKGSEGYGELTLGSLSRLLALLVHLRSTVLSRLYAGQWPRVFDLRSDATFCDVGSGYGKVVIHCALETYARSVVGIECVISRHELAEQARPQPALVAQALQELRVRLLCDPSLVGCEMSAEPAASKACTAPPATNGAADTPRGEGHDGVDTLGASSVEGSVEATGGGVDGSSEASASSCADSTQTRQHEELSAAAHPRIRPADPFVSVYLHFGDATVGNALNFTHVYAFDRVFSPVTLRALAKLLLVSPWYVFVSFRTPSEWWDHGLHTAQPVAKLQVRTTGSEGLTARIYINALKLPDPAGIFVHQAET</sequence>
<evidence type="ECO:0000313" key="4">
    <source>
        <dbReference type="Proteomes" id="UP001515480"/>
    </source>
</evidence>
<reference evidence="3 4" key="1">
    <citation type="journal article" date="2024" name="Science">
        <title>Giant polyketide synthase enzymes in the biosynthesis of giant marine polyether toxins.</title>
        <authorList>
            <person name="Fallon T.R."/>
            <person name="Shende V.V."/>
            <person name="Wierzbicki I.H."/>
            <person name="Pendleton A.L."/>
            <person name="Watervoot N.F."/>
            <person name="Auber R.P."/>
            <person name="Gonzalez D.J."/>
            <person name="Wisecaver J.H."/>
            <person name="Moore B.S."/>
        </authorList>
    </citation>
    <scope>NUCLEOTIDE SEQUENCE [LARGE SCALE GENOMIC DNA]</scope>
    <source>
        <strain evidence="3 4">12B1</strain>
    </source>
</reference>
<proteinExistence type="predicted"/>
<feature type="region of interest" description="Disordered" evidence="1">
    <location>
        <begin position="272"/>
        <end position="300"/>
    </location>
</feature>
<name>A0AB34IA82_PRYPA</name>
<dbReference type="Proteomes" id="UP001515480">
    <property type="component" value="Unassembled WGS sequence"/>
</dbReference>
<evidence type="ECO:0000259" key="2">
    <source>
        <dbReference type="Pfam" id="PF08123"/>
    </source>
</evidence>
<dbReference type="InterPro" id="IPR029063">
    <property type="entry name" value="SAM-dependent_MTases_sf"/>
</dbReference>
<feature type="compositionally biased region" description="Low complexity" evidence="1">
    <location>
        <begin position="572"/>
        <end position="584"/>
    </location>
</feature>
<dbReference type="EMBL" id="JBGBPQ010000032">
    <property type="protein sequence ID" value="KAL1495502.1"/>
    <property type="molecule type" value="Genomic_DNA"/>
</dbReference>
<dbReference type="InterPro" id="IPR025789">
    <property type="entry name" value="DOT1_dom"/>
</dbReference>
<protein>
    <recommendedName>
        <fullName evidence="2">DOT1 domain-containing protein</fullName>
    </recommendedName>
</protein>
<dbReference type="SUPFAM" id="SSF53335">
    <property type="entry name" value="S-adenosyl-L-methionine-dependent methyltransferases"/>
    <property type="match status" value="1"/>
</dbReference>
<dbReference type="AlphaFoldDB" id="A0AB34IA82"/>
<accession>A0AB34IA82</accession>
<dbReference type="GO" id="GO:0031151">
    <property type="term" value="F:histone H3K79 methyltransferase activity"/>
    <property type="evidence" value="ECO:0007669"/>
    <property type="project" value="InterPro"/>
</dbReference>
<feature type="region of interest" description="Disordered" evidence="1">
    <location>
        <begin position="527"/>
        <end position="598"/>
    </location>
</feature>
<evidence type="ECO:0000313" key="3">
    <source>
        <dbReference type="EMBL" id="KAL1495502.1"/>
    </source>
</evidence>
<organism evidence="3 4">
    <name type="scientific">Prymnesium parvum</name>
    <name type="common">Toxic golden alga</name>
    <dbReference type="NCBI Taxonomy" id="97485"/>
    <lineage>
        <taxon>Eukaryota</taxon>
        <taxon>Haptista</taxon>
        <taxon>Haptophyta</taxon>
        <taxon>Prymnesiophyceae</taxon>
        <taxon>Prymnesiales</taxon>
        <taxon>Prymnesiaceae</taxon>
        <taxon>Prymnesium</taxon>
    </lineage>
</organism>
<comment type="caution">
    <text evidence="3">The sequence shown here is derived from an EMBL/GenBank/DDBJ whole genome shotgun (WGS) entry which is preliminary data.</text>
</comment>
<evidence type="ECO:0000256" key="1">
    <source>
        <dbReference type="SAM" id="MobiDB-lite"/>
    </source>
</evidence>
<gene>
    <name evidence="3" type="ORF">AB1Y20_016867</name>
</gene>
<dbReference type="Gene3D" id="3.40.50.150">
    <property type="entry name" value="Vaccinia Virus protein VP39"/>
    <property type="match status" value="1"/>
</dbReference>